<evidence type="ECO:0000256" key="1">
    <source>
        <dbReference type="ARBA" id="ARBA00006787"/>
    </source>
</evidence>
<dbReference type="GO" id="GO:0046872">
    <property type="term" value="F:metal ion binding"/>
    <property type="evidence" value="ECO:0007669"/>
    <property type="project" value="UniProtKB-KW"/>
</dbReference>
<feature type="binding site" evidence="5">
    <location>
        <position position="285"/>
    </location>
    <ligand>
        <name>Fe cation</name>
        <dbReference type="ChEBI" id="CHEBI:24875"/>
        <note>catalytic</note>
    </ligand>
</feature>
<dbReference type="InterPro" id="IPR004294">
    <property type="entry name" value="Carotenoid_Oase"/>
</dbReference>
<organism evidence="7 8">
    <name type="scientific">Streptomyces liliifuscus</name>
    <dbReference type="NCBI Taxonomy" id="2797636"/>
    <lineage>
        <taxon>Bacteria</taxon>
        <taxon>Bacillati</taxon>
        <taxon>Actinomycetota</taxon>
        <taxon>Actinomycetes</taxon>
        <taxon>Kitasatosporales</taxon>
        <taxon>Streptomycetaceae</taxon>
        <taxon>Streptomyces</taxon>
    </lineage>
</organism>
<keyword evidence="6" id="KW-0223">Dioxygenase</keyword>
<dbReference type="GO" id="GO:0010436">
    <property type="term" value="F:carotenoid dioxygenase activity"/>
    <property type="evidence" value="ECO:0007669"/>
    <property type="project" value="TreeGrafter"/>
</dbReference>
<dbReference type="GO" id="GO:0016121">
    <property type="term" value="P:carotene catabolic process"/>
    <property type="evidence" value="ECO:0007669"/>
    <property type="project" value="TreeGrafter"/>
</dbReference>
<name>A0A7T7KUH8_9ACTN</name>
<feature type="binding site" evidence="5">
    <location>
        <position position="168"/>
    </location>
    <ligand>
        <name>Fe cation</name>
        <dbReference type="ChEBI" id="CHEBI:24875"/>
        <note>catalytic</note>
    </ligand>
</feature>
<dbReference type="RefSeq" id="WP_200394152.1">
    <property type="nucleotide sequence ID" value="NZ_CP066831.1"/>
</dbReference>
<evidence type="ECO:0000256" key="2">
    <source>
        <dbReference type="ARBA" id="ARBA00022723"/>
    </source>
</evidence>
<dbReference type="EMBL" id="CP066831">
    <property type="protein sequence ID" value="QQM38991.1"/>
    <property type="molecule type" value="Genomic_DNA"/>
</dbReference>
<dbReference type="PANTHER" id="PTHR10543:SF24">
    <property type="entry name" value="CAROTENOID ISOMEROOXYGENASE"/>
    <property type="match status" value="1"/>
</dbReference>
<dbReference type="KEGG" id="slf:JEQ17_05560"/>
<protein>
    <recommendedName>
        <fullName evidence="6">Dioxygenase</fullName>
        <ecNumber evidence="6">1.13.11.-</ecNumber>
    </recommendedName>
</protein>
<keyword evidence="2 5" id="KW-0479">Metal-binding</keyword>
<evidence type="ECO:0000256" key="5">
    <source>
        <dbReference type="PIRSR" id="PIRSR604294-1"/>
    </source>
</evidence>
<dbReference type="Pfam" id="PF03055">
    <property type="entry name" value="RPE65"/>
    <property type="match status" value="1"/>
</dbReference>
<evidence type="ECO:0000313" key="7">
    <source>
        <dbReference type="EMBL" id="QQM38991.1"/>
    </source>
</evidence>
<keyword evidence="8" id="KW-1185">Reference proteome</keyword>
<evidence type="ECO:0000256" key="6">
    <source>
        <dbReference type="RuleBase" id="RU364048"/>
    </source>
</evidence>
<dbReference type="PANTHER" id="PTHR10543">
    <property type="entry name" value="BETA-CAROTENE DIOXYGENASE"/>
    <property type="match status" value="1"/>
</dbReference>
<dbReference type="Proteomes" id="UP000595636">
    <property type="component" value="Chromosome"/>
</dbReference>
<feature type="binding site" evidence="5">
    <location>
        <position position="218"/>
    </location>
    <ligand>
        <name>Fe cation</name>
        <dbReference type="ChEBI" id="CHEBI:24875"/>
        <note>catalytic</note>
    </ligand>
</feature>
<gene>
    <name evidence="7" type="ORF">JEQ17_05560</name>
</gene>
<dbReference type="AlphaFoldDB" id="A0A7T7KUH8"/>
<evidence type="ECO:0000256" key="3">
    <source>
        <dbReference type="ARBA" id="ARBA00023002"/>
    </source>
</evidence>
<proteinExistence type="inferred from homology"/>
<reference evidence="7 8" key="1">
    <citation type="submission" date="2020-12" db="EMBL/GenBank/DDBJ databases">
        <title>A novel species.</title>
        <authorList>
            <person name="Li K."/>
        </authorList>
    </citation>
    <scope>NUCLEOTIDE SEQUENCE [LARGE SCALE GENOMIC DNA]</scope>
    <source>
        <strain evidence="7 8">ZYC-3</strain>
    </source>
</reference>
<keyword evidence="3 6" id="KW-0560">Oxidoreductase</keyword>
<keyword evidence="4 5" id="KW-0408">Iron</keyword>
<evidence type="ECO:0000313" key="8">
    <source>
        <dbReference type="Proteomes" id="UP000595636"/>
    </source>
</evidence>
<comment type="cofactor">
    <cofactor evidence="5 6">
        <name>Fe(2+)</name>
        <dbReference type="ChEBI" id="CHEBI:29033"/>
    </cofactor>
    <text evidence="5 6">Binds 1 Fe(2+) ion per subunit.</text>
</comment>
<sequence length="475" mass="52554">MNTQSFAAGFHGLHDETAVEELPVKGTLPDWLEGSLLRNGPARYDAGERSLRHWFDGQAMLHRFTIDGGRVSYANRFLDTAAHRAVESGTIAYPEFATDPCRSLFARFFTRFSRRPSVNANVNITRFGDRFVALTETPIPVAFDRDTLATAGVVGYEDGLSGQLTTAHPHQDPSTGDLVNYLLHFSRTSEYRVYRQKATGTGRELIGSRRIARPSYMHSFAITGRYAVLAEFPLVVNPLSIVLSGRPFIENYRWEPERGTRFTVMDLRDGSVCGAYEGPAFFAFHHINAFDDGDDIVLDICSYEDASVIDALYLDRLRAGDAIPFALPTRYRIGLGTGDVEVRRLSEESLELPRIAYDRHNGVDYRYAYGVGARDRSGDDFLNQLVKVDVTTGRTLKWSEDGCYPGEPVFVSAPTAAPGAEGEDDGVVLSVVLDSAAGSSFLLVLDARTFEVLARADVPHAIPFGFHGLFTRHTS</sequence>
<feature type="binding site" evidence="5">
    <location>
        <position position="467"/>
    </location>
    <ligand>
        <name>Fe cation</name>
        <dbReference type="ChEBI" id="CHEBI:24875"/>
        <note>catalytic</note>
    </ligand>
</feature>
<dbReference type="EC" id="1.13.11.-" evidence="6"/>
<evidence type="ECO:0000256" key="4">
    <source>
        <dbReference type="ARBA" id="ARBA00023004"/>
    </source>
</evidence>
<comment type="similarity">
    <text evidence="1 6">Belongs to the carotenoid oxygenase family.</text>
</comment>
<accession>A0A7T7KUH8</accession>